<dbReference type="Gene3D" id="3.40.50.720">
    <property type="entry name" value="NAD(P)-binding Rossmann-like Domain"/>
    <property type="match status" value="1"/>
</dbReference>
<dbReference type="InterPro" id="IPR009081">
    <property type="entry name" value="PP-bd_ACP"/>
</dbReference>
<dbReference type="InterPro" id="IPR020806">
    <property type="entry name" value="PKS_PP-bd"/>
</dbReference>
<evidence type="ECO:0000313" key="6">
    <source>
        <dbReference type="EMBL" id="TLS47675.1"/>
    </source>
</evidence>
<dbReference type="SMART" id="SM01294">
    <property type="entry name" value="PKS_PP_betabranch"/>
    <property type="match status" value="1"/>
</dbReference>
<dbReference type="EMBL" id="VBZC01000002">
    <property type="protein sequence ID" value="TLS47675.1"/>
    <property type="molecule type" value="Genomic_DNA"/>
</dbReference>
<accession>A0A5R9G871</accession>
<dbReference type="PANTHER" id="PTHR43775">
    <property type="entry name" value="FATTY ACID SYNTHASE"/>
    <property type="match status" value="1"/>
</dbReference>
<dbReference type="FunFam" id="1.10.1200.10:FF:000007">
    <property type="entry name" value="Probable polyketide synthase pks17"/>
    <property type="match status" value="1"/>
</dbReference>
<keyword evidence="7" id="KW-1185">Reference proteome</keyword>
<protein>
    <recommendedName>
        <fullName evidence="5">Carrier domain-containing protein</fullName>
    </recommendedName>
</protein>
<dbReference type="GO" id="GO:0004312">
    <property type="term" value="F:fatty acid synthase activity"/>
    <property type="evidence" value="ECO:0007669"/>
    <property type="project" value="TreeGrafter"/>
</dbReference>
<evidence type="ECO:0000313" key="7">
    <source>
        <dbReference type="Proteomes" id="UP000305906"/>
    </source>
</evidence>
<dbReference type="GO" id="GO:0031177">
    <property type="term" value="F:phosphopantetheine binding"/>
    <property type="evidence" value="ECO:0007669"/>
    <property type="project" value="InterPro"/>
</dbReference>
<comment type="caution">
    <text evidence="6">The sequence shown here is derived from an EMBL/GenBank/DDBJ whole genome shotgun (WGS) entry which is preliminary data.</text>
</comment>
<keyword evidence="4" id="KW-0511">Multifunctional enzyme</keyword>
<dbReference type="PANTHER" id="PTHR43775:SF51">
    <property type="entry name" value="INACTIVE PHENOLPHTHIOCEROL SYNTHESIS POLYKETIDE SYNTHASE TYPE I PKS1-RELATED"/>
    <property type="match status" value="1"/>
</dbReference>
<name>A0A5R9G871_9ACTN</name>
<evidence type="ECO:0000256" key="3">
    <source>
        <dbReference type="ARBA" id="ARBA00022679"/>
    </source>
</evidence>
<gene>
    <name evidence="6" type="ORF">FE633_01435</name>
</gene>
<dbReference type="SUPFAM" id="SSF47336">
    <property type="entry name" value="ACP-like"/>
    <property type="match status" value="1"/>
</dbReference>
<feature type="domain" description="Carrier" evidence="5">
    <location>
        <begin position="70"/>
        <end position="145"/>
    </location>
</feature>
<reference evidence="6 7" key="1">
    <citation type="submission" date="2019-05" db="EMBL/GenBank/DDBJ databases">
        <title>Streptomyces sp. NEAU-C151, a novel actinomycete isolated from soil.</title>
        <authorList>
            <person name="Han L."/>
            <person name="Jiang H."/>
        </authorList>
    </citation>
    <scope>NUCLEOTIDE SEQUENCE [LARGE SCALE GENOMIC DNA]</scope>
    <source>
        <strain evidence="6 7">NEAU-C151</strain>
    </source>
</reference>
<sequence>ALDLADTTVTIADIDWERFAPTFTTSRPSPLLAALPEAAEALHGSAPEASGVGEGWAVRLSGLPEVERRRVVADLVGQRVAAVLGHARGWSVESGRAFRDMGFDSLTAVELRNQLSAETGVRLPSTLVFDHPTPAALTEYLASELIGGGEGTAAQLLVDVDRMAASVTEARLDGGVRTLLKARLKGLLAAVEGEEETLGAPRESVTEQLDEATDEELFAFINRQLD</sequence>
<dbReference type="Pfam" id="PF00550">
    <property type="entry name" value="PP-binding"/>
    <property type="match status" value="1"/>
</dbReference>
<keyword evidence="2" id="KW-0597">Phosphoprotein</keyword>
<dbReference type="PROSITE" id="PS50075">
    <property type="entry name" value="CARRIER"/>
    <property type="match status" value="1"/>
</dbReference>
<organism evidence="6 7">
    <name type="scientific">Streptomyces montanus</name>
    <dbReference type="NCBI Taxonomy" id="2580423"/>
    <lineage>
        <taxon>Bacteria</taxon>
        <taxon>Bacillati</taxon>
        <taxon>Actinomycetota</taxon>
        <taxon>Actinomycetes</taxon>
        <taxon>Kitasatosporales</taxon>
        <taxon>Streptomycetaceae</taxon>
        <taxon>Streptomyces</taxon>
    </lineage>
</organism>
<dbReference type="InterPro" id="IPR036736">
    <property type="entry name" value="ACP-like_sf"/>
</dbReference>
<keyword evidence="3" id="KW-0808">Transferase</keyword>
<proteinExistence type="predicted"/>
<dbReference type="RefSeq" id="WP_281291090.1">
    <property type="nucleotide sequence ID" value="NZ_VBZC01000002.1"/>
</dbReference>
<dbReference type="InterPro" id="IPR050091">
    <property type="entry name" value="PKS_NRPS_Biosynth_Enz"/>
</dbReference>
<keyword evidence="1" id="KW-0596">Phosphopantetheine</keyword>
<feature type="non-terminal residue" evidence="6">
    <location>
        <position position="1"/>
    </location>
</feature>
<dbReference type="Gene3D" id="1.10.1200.10">
    <property type="entry name" value="ACP-like"/>
    <property type="match status" value="1"/>
</dbReference>
<dbReference type="GO" id="GO:0006633">
    <property type="term" value="P:fatty acid biosynthetic process"/>
    <property type="evidence" value="ECO:0007669"/>
    <property type="project" value="TreeGrafter"/>
</dbReference>
<dbReference type="PROSITE" id="PS00012">
    <property type="entry name" value="PHOSPHOPANTETHEINE"/>
    <property type="match status" value="1"/>
</dbReference>
<dbReference type="SMART" id="SM00823">
    <property type="entry name" value="PKS_PP"/>
    <property type="match status" value="1"/>
</dbReference>
<evidence type="ECO:0000256" key="4">
    <source>
        <dbReference type="ARBA" id="ARBA00023268"/>
    </source>
</evidence>
<evidence type="ECO:0000259" key="5">
    <source>
        <dbReference type="PROSITE" id="PS50075"/>
    </source>
</evidence>
<dbReference type="Proteomes" id="UP000305906">
    <property type="component" value="Unassembled WGS sequence"/>
</dbReference>
<evidence type="ECO:0000256" key="2">
    <source>
        <dbReference type="ARBA" id="ARBA00022553"/>
    </source>
</evidence>
<dbReference type="AlphaFoldDB" id="A0A5R9G871"/>
<evidence type="ECO:0000256" key="1">
    <source>
        <dbReference type="ARBA" id="ARBA00022450"/>
    </source>
</evidence>
<dbReference type="GO" id="GO:0017000">
    <property type="term" value="P:antibiotic biosynthetic process"/>
    <property type="evidence" value="ECO:0007669"/>
    <property type="project" value="UniProtKB-ARBA"/>
</dbReference>
<dbReference type="InterPro" id="IPR006162">
    <property type="entry name" value="Ppantetheine_attach_site"/>
</dbReference>